<feature type="transmembrane region" description="Helical" evidence="1">
    <location>
        <begin position="59"/>
        <end position="82"/>
    </location>
</feature>
<dbReference type="Proteomes" id="UP000664398">
    <property type="component" value="Unassembled WGS sequence"/>
</dbReference>
<sequence>MNVFPDFGSLSGLNSLREVIGAALTFVLIVSVLMTVVSATAWGIGAWNGNPQTAARGRVGVLVALGGALCAGAAMAIVNTLIGYGQDL</sequence>
<dbReference type="RefSeq" id="WP_208045905.1">
    <property type="nucleotide sequence ID" value="NZ_JAGDYL010000013.1"/>
</dbReference>
<dbReference type="Pfam" id="PF19607">
    <property type="entry name" value="DUF6112"/>
    <property type="match status" value="1"/>
</dbReference>
<organism evidence="2 3">
    <name type="scientific">Leucobacter ruminantium</name>
    <dbReference type="NCBI Taxonomy" id="1289170"/>
    <lineage>
        <taxon>Bacteria</taxon>
        <taxon>Bacillati</taxon>
        <taxon>Actinomycetota</taxon>
        <taxon>Actinomycetes</taxon>
        <taxon>Micrococcales</taxon>
        <taxon>Microbacteriaceae</taxon>
        <taxon>Leucobacter</taxon>
    </lineage>
</organism>
<evidence type="ECO:0000313" key="3">
    <source>
        <dbReference type="Proteomes" id="UP000664398"/>
    </source>
</evidence>
<evidence type="ECO:0000256" key="1">
    <source>
        <dbReference type="SAM" id="Phobius"/>
    </source>
</evidence>
<protein>
    <recommendedName>
        <fullName evidence="4">Integral membrane protein</fullName>
    </recommendedName>
</protein>
<evidence type="ECO:0008006" key="4">
    <source>
        <dbReference type="Google" id="ProtNLM"/>
    </source>
</evidence>
<accession>A0A939LVB0</accession>
<keyword evidence="1" id="KW-0812">Transmembrane</keyword>
<gene>
    <name evidence="2" type="ORF">J4H91_08905</name>
</gene>
<proteinExistence type="predicted"/>
<evidence type="ECO:0000313" key="2">
    <source>
        <dbReference type="EMBL" id="MBO1805435.1"/>
    </source>
</evidence>
<feature type="transmembrane region" description="Helical" evidence="1">
    <location>
        <begin position="20"/>
        <end position="47"/>
    </location>
</feature>
<keyword evidence="1" id="KW-1133">Transmembrane helix</keyword>
<dbReference type="InterPro" id="IPR046094">
    <property type="entry name" value="DUF6112"/>
</dbReference>
<dbReference type="EMBL" id="JAGDYL010000013">
    <property type="protein sequence ID" value="MBO1805435.1"/>
    <property type="molecule type" value="Genomic_DNA"/>
</dbReference>
<keyword evidence="3" id="KW-1185">Reference proteome</keyword>
<comment type="caution">
    <text evidence="2">The sequence shown here is derived from an EMBL/GenBank/DDBJ whole genome shotgun (WGS) entry which is preliminary data.</text>
</comment>
<dbReference type="AlphaFoldDB" id="A0A939LVB0"/>
<keyword evidence="1" id="KW-0472">Membrane</keyword>
<name>A0A939LVB0_9MICO</name>
<reference evidence="2" key="1">
    <citation type="submission" date="2021-03" db="EMBL/GenBank/DDBJ databases">
        <title>Leucobacter chromiisoli sp. nov., isolated from chromium-containing soil of chemical plant.</title>
        <authorList>
            <person name="Xu Z."/>
        </authorList>
    </citation>
    <scope>NUCLEOTIDE SEQUENCE</scope>
    <source>
        <strain evidence="2">A2</strain>
    </source>
</reference>